<feature type="domain" description="GmrSD restriction endonucleases N-terminal" evidence="1">
    <location>
        <begin position="20"/>
        <end position="216"/>
    </location>
</feature>
<reference evidence="6 7" key="1">
    <citation type="submission" date="2015-09" db="EMBL/GenBank/DDBJ databases">
        <authorList>
            <consortium name="Pathogen Informatics"/>
        </authorList>
    </citation>
    <scope>NUCLEOTIDE SEQUENCE [LARGE SCALE GENOMIC DNA]</scope>
    <source>
        <strain evidence="3 6">2789STDY5834880</strain>
        <strain evidence="4 7">2789STDY5834946</strain>
    </source>
</reference>
<evidence type="ECO:0000313" key="8">
    <source>
        <dbReference type="Proteomes" id="UP000427825"/>
    </source>
</evidence>
<accession>A0A174UMS3</accession>
<dbReference type="EMBL" id="CZBL01000019">
    <property type="protein sequence ID" value="CUQ49733.1"/>
    <property type="molecule type" value="Genomic_DNA"/>
</dbReference>
<dbReference type="AlphaFoldDB" id="A0A174UMS3"/>
<protein>
    <submittedName>
        <fullName evidence="5">DUF262 domain-containing protein</fullName>
    </submittedName>
    <submittedName>
        <fullName evidence="3">Uncharacterized conserved protein</fullName>
    </submittedName>
</protein>
<feature type="domain" description="GmrSD restriction endonucleases C-terminal" evidence="2">
    <location>
        <begin position="476"/>
        <end position="609"/>
    </location>
</feature>
<gene>
    <name evidence="3" type="ORF">ERS852494_04321</name>
    <name evidence="4" type="ORF">ERS852558_03857</name>
    <name evidence="5" type="ORF">F2Y39_12715</name>
</gene>
<dbReference type="PANTHER" id="PTHR35149:SF1">
    <property type="entry name" value="DUF5655 DOMAIN-CONTAINING PROTEIN"/>
    <property type="match status" value="1"/>
</dbReference>
<evidence type="ECO:0000313" key="3">
    <source>
        <dbReference type="EMBL" id="CUQ21348.1"/>
    </source>
</evidence>
<dbReference type="EMBL" id="VVYJ01000006">
    <property type="protein sequence ID" value="KAA5476793.1"/>
    <property type="molecule type" value="Genomic_DNA"/>
</dbReference>
<proteinExistence type="predicted"/>
<dbReference type="PANTHER" id="PTHR35149">
    <property type="entry name" value="SLL5132 PROTEIN"/>
    <property type="match status" value="1"/>
</dbReference>
<evidence type="ECO:0000259" key="1">
    <source>
        <dbReference type="Pfam" id="PF03235"/>
    </source>
</evidence>
<dbReference type="Proteomes" id="UP000095657">
    <property type="component" value="Unassembled WGS sequence"/>
</dbReference>
<dbReference type="STRING" id="47678.ERS852494_04321"/>
<name>A0A174UMS3_9BACE</name>
<organism evidence="3 6">
    <name type="scientific">Bacteroides caccae</name>
    <dbReference type="NCBI Taxonomy" id="47678"/>
    <lineage>
        <taxon>Bacteria</taxon>
        <taxon>Pseudomonadati</taxon>
        <taxon>Bacteroidota</taxon>
        <taxon>Bacteroidia</taxon>
        <taxon>Bacteroidales</taxon>
        <taxon>Bacteroidaceae</taxon>
        <taxon>Bacteroides</taxon>
    </lineage>
</organism>
<dbReference type="InterPro" id="IPR011089">
    <property type="entry name" value="GmrSD_C"/>
</dbReference>
<dbReference type="Pfam" id="PF07510">
    <property type="entry name" value="GmrSD_C"/>
    <property type="match status" value="1"/>
</dbReference>
<evidence type="ECO:0000313" key="4">
    <source>
        <dbReference type="EMBL" id="CUQ49733.1"/>
    </source>
</evidence>
<dbReference type="Proteomes" id="UP000095725">
    <property type="component" value="Unassembled WGS sequence"/>
</dbReference>
<evidence type="ECO:0000313" key="7">
    <source>
        <dbReference type="Proteomes" id="UP000095725"/>
    </source>
</evidence>
<dbReference type="Proteomes" id="UP000427825">
    <property type="component" value="Unassembled WGS sequence"/>
</dbReference>
<dbReference type="InterPro" id="IPR004919">
    <property type="entry name" value="GmrSD_N"/>
</dbReference>
<dbReference type="RefSeq" id="WP_055173782.1">
    <property type="nucleotide sequence ID" value="NZ_CAXSUM010000024.1"/>
</dbReference>
<evidence type="ECO:0000259" key="2">
    <source>
        <dbReference type="Pfam" id="PF07510"/>
    </source>
</evidence>
<dbReference type="EMBL" id="CZAI01000017">
    <property type="protein sequence ID" value="CUQ21348.1"/>
    <property type="molecule type" value="Genomic_DNA"/>
</dbReference>
<evidence type="ECO:0000313" key="5">
    <source>
        <dbReference type="EMBL" id="KAA5476793.1"/>
    </source>
</evidence>
<sequence>MADSIFSTRLTPEKIAGTDNVYSIPIYQRLFEWDKPRITQLLDDMYRTFIKSPETPYYIGMLTSNDNNELIDGQQRFTVTMLLGIAMTKYDGMETIGTHCIHCDWKGFLKTKSGRMRLTFSSRDEDNSFLRNNCSPSLVYENQFMKVGLDCIQNFLNEKFDDDESRKKFSAYVYSNMSLFISKLPNQYSPKALNKYFETMNSTGKNLENHEILKVRMLQDVCNYDKVILTRIWNAVSDMDQYLIRQRKNEKKDELIARFRRAYEAVSNKDLDGLFRGRFINQLCYDEEEYESKFKSIGDITSSPDKPERQRLSKGNGFHSIISFSEFLLQILWISVKEKSGSIQTEEFFDVNKLQNTFKKHWNDIDADDFILTMLRYRLLYDYYVITISNDDSNYSLRAVANDSDEMDNQYDNVLKMYESMLFVNSSSRTYYFWLPELLKFVDGKERSCRELYLFLKHIDEKRHSSKAIEDISQLSFKVVDRYWFWKLDFIIWQKRREIFTSESARKIANNYVFRRNRSIEHIAPQTPKENSTLSLSNEDENCFGNLVMISSSQNSGLQNSTFEMKRSKVIDFIHNNLNGTIESLKMLLIYQYENWTTTEIYDHQEKCIKLLNDSFEMKE</sequence>
<evidence type="ECO:0000313" key="6">
    <source>
        <dbReference type="Proteomes" id="UP000095657"/>
    </source>
</evidence>
<reference evidence="5 8" key="2">
    <citation type="journal article" date="2019" name="Nat. Med.">
        <title>A library of human gut bacterial isolates paired with longitudinal multiomics data enables mechanistic microbiome research.</title>
        <authorList>
            <person name="Poyet M."/>
            <person name="Groussin M."/>
            <person name="Gibbons S.M."/>
            <person name="Avila-Pacheco J."/>
            <person name="Jiang X."/>
            <person name="Kearney S.M."/>
            <person name="Perrotta A.R."/>
            <person name="Berdy B."/>
            <person name="Zhao S."/>
            <person name="Lieberman T.D."/>
            <person name="Swanson P.K."/>
            <person name="Smith M."/>
            <person name="Roesemann S."/>
            <person name="Alexander J.E."/>
            <person name="Rich S.A."/>
            <person name="Livny J."/>
            <person name="Vlamakis H."/>
            <person name="Clish C."/>
            <person name="Bullock K."/>
            <person name="Deik A."/>
            <person name="Scott J."/>
            <person name="Pierce K.A."/>
            <person name="Xavier R.J."/>
            <person name="Alm E.J."/>
        </authorList>
    </citation>
    <scope>NUCLEOTIDE SEQUENCE [LARGE SCALE GENOMIC DNA]</scope>
    <source>
        <strain evidence="5 8">BIOML-A25</strain>
    </source>
</reference>
<dbReference type="Pfam" id="PF03235">
    <property type="entry name" value="GmrSD_N"/>
    <property type="match status" value="1"/>
</dbReference>